<evidence type="ECO:0000313" key="2">
    <source>
        <dbReference type="Proteomes" id="UP000824072"/>
    </source>
</evidence>
<dbReference type="EMBL" id="DVMU01000117">
    <property type="protein sequence ID" value="HIU33949.1"/>
    <property type="molecule type" value="Genomic_DNA"/>
</dbReference>
<protein>
    <submittedName>
        <fullName evidence="1">KOW domain-containing protein</fullName>
    </submittedName>
</protein>
<evidence type="ECO:0000313" key="1">
    <source>
        <dbReference type="EMBL" id="HIU33949.1"/>
    </source>
</evidence>
<reference evidence="1" key="2">
    <citation type="journal article" date="2021" name="PeerJ">
        <title>Extensive microbial diversity within the chicken gut microbiome revealed by metagenomics and culture.</title>
        <authorList>
            <person name="Gilroy R."/>
            <person name="Ravi A."/>
            <person name="Getino M."/>
            <person name="Pursley I."/>
            <person name="Horton D.L."/>
            <person name="Alikhan N.F."/>
            <person name="Baker D."/>
            <person name="Gharbi K."/>
            <person name="Hall N."/>
            <person name="Watson M."/>
            <person name="Adriaenssens E.M."/>
            <person name="Foster-Nyarko E."/>
            <person name="Jarju S."/>
            <person name="Secka A."/>
            <person name="Antonio M."/>
            <person name="Oren A."/>
            <person name="Chaudhuri R.R."/>
            <person name="La Ragione R."/>
            <person name="Hildebrand F."/>
            <person name="Pallen M.J."/>
        </authorList>
    </citation>
    <scope>NUCLEOTIDE SEQUENCE</scope>
    <source>
        <strain evidence="1">ChiHcec3-11533</strain>
    </source>
</reference>
<reference evidence="1" key="1">
    <citation type="submission" date="2020-10" db="EMBL/GenBank/DDBJ databases">
        <authorList>
            <person name="Gilroy R."/>
        </authorList>
    </citation>
    <scope>NUCLEOTIDE SEQUENCE</scope>
    <source>
        <strain evidence="1">ChiHcec3-11533</strain>
    </source>
</reference>
<dbReference type="Proteomes" id="UP000824072">
    <property type="component" value="Unassembled WGS sequence"/>
</dbReference>
<organism evidence="1 2">
    <name type="scientific">Candidatus Pullichristensenella excrementigallinarum</name>
    <dbReference type="NCBI Taxonomy" id="2840907"/>
    <lineage>
        <taxon>Bacteria</taxon>
        <taxon>Bacillati</taxon>
        <taxon>Bacillota</taxon>
        <taxon>Clostridia</taxon>
        <taxon>Candidatus Pullichristensenella</taxon>
    </lineage>
</organism>
<comment type="caution">
    <text evidence="1">The sequence shown here is derived from an EMBL/GenBank/DDBJ whole genome shotgun (WGS) entry which is preliminary data.</text>
</comment>
<sequence>MVEVVDEDFVLTCDGRLRTFDRPKKKRKKHLQPLIARNGDIAAGRTIEDHTLRSWIREEEEKLVQV</sequence>
<name>A0A9D1IDD3_9FIRM</name>
<dbReference type="AlphaFoldDB" id="A0A9D1IDD3"/>
<proteinExistence type="predicted"/>
<gene>
    <name evidence="1" type="ORF">IAB02_05245</name>
</gene>
<accession>A0A9D1IDD3</accession>